<dbReference type="EMBL" id="CH476743">
    <property type="protein sequence ID" value="EIE88811.1"/>
    <property type="molecule type" value="Genomic_DNA"/>
</dbReference>
<dbReference type="PANTHER" id="PTHR10924">
    <property type="entry name" value="MAJOR FACILITATOR SUPERFAMILY PROTEIN-RELATED"/>
    <property type="match status" value="1"/>
</dbReference>
<feature type="transmembrane region" description="Helical" evidence="6">
    <location>
        <begin position="111"/>
        <end position="132"/>
    </location>
</feature>
<evidence type="ECO:0000256" key="2">
    <source>
        <dbReference type="ARBA" id="ARBA00022692"/>
    </source>
</evidence>
<feature type="transmembrane region" description="Helical" evidence="6">
    <location>
        <begin position="266"/>
        <end position="284"/>
    </location>
</feature>
<evidence type="ECO:0000256" key="4">
    <source>
        <dbReference type="ARBA" id="ARBA00023136"/>
    </source>
</evidence>
<gene>
    <name evidence="7" type="ORF">RO3G_13522</name>
</gene>
<dbReference type="AlphaFoldDB" id="I1CK31"/>
<feature type="transmembrane region" description="Helical" evidence="6">
    <location>
        <begin position="416"/>
        <end position="436"/>
    </location>
</feature>
<keyword evidence="8" id="KW-1185">Reference proteome</keyword>
<evidence type="ECO:0008006" key="9">
    <source>
        <dbReference type="Google" id="ProtNLM"/>
    </source>
</evidence>
<evidence type="ECO:0000256" key="5">
    <source>
        <dbReference type="SAM" id="MobiDB-lite"/>
    </source>
</evidence>
<feature type="transmembrane region" description="Helical" evidence="6">
    <location>
        <begin position="304"/>
        <end position="323"/>
    </location>
</feature>
<dbReference type="InParanoid" id="I1CK31"/>
<dbReference type="OrthoDB" id="422206at2759"/>
<feature type="compositionally biased region" description="Basic and acidic residues" evidence="5">
    <location>
        <begin position="37"/>
        <end position="47"/>
    </location>
</feature>
<dbReference type="PANTHER" id="PTHR10924:SF6">
    <property type="entry name" value="SOLUTE CARRIER FAMILY 49 MEMBER A3"/>
    <property type="match status" value="1"/>
</dbReference>
<dbReference type="RefSeq" id="XP_067524207.1">
    <property type="nucleotide sequence ID" value="XM_067668106.1"/>
</dbReference>
<keyword evidence="2 6" id="KW-0812">Transmembrane</keyword>
<reference evidence="7 8" key="1">
    <citation type="journal article" date="2009" name="PLoS Genet.">
        <title>Genomic analysis of the basal lineage fungus Rhizopus oryzae reveals a whole-genome duplication.</title>
        <authorList>
            <person name="Ma L.-J."/>
            <person name="Ibrahim A.S."/>
            <person name="Skory C."/>
            <person name="Grabherr M.G."/>
            <person name="Burger G."/>
            <person name="Butler M."/>
            <person name="Elias M."/>
            <person name="Idnurm A."/>
            <person name="Lang B.F."/>
            <person name="Sone T."/>
            <person name="Abe A."/>
            <person name="Calvo S.E."/>
            <person name="Corrochano L.M."/>
            <person name="Engels R."/>
            <person name="Fu J."/>
            <person name="Hansberg W."/>
            <person name="Kim J.-M."/>
            <person name="Kodira C.D."/>
            <person name="Koehrsen M.J."/>
            <person name="Liu B."/>
            <person name="Miranda-Saavedra D."/>
            <person name="O'Leary S."/>
            <person name="Ortiz-Castellanos L."/>
            <person name="Poulter R."/>
            <person name="Rodriguez-Romero J."/>
            <person name="Ruiz-Herrera J."/>
            <person name="Shen Y.-Q."/>
            <person name="Zeng Q."/>
            <person name="Galagan J."/>
            <person name="Birren B.W."/>
            <person name="Cuomo C.A."/>
            <person name="Wickes B.L."/>
        </authorList>
    </citation>
    <scope>NUCLEOTIDE SEQUENCE [LARGE SCALE GENOMIC DNA]</scope>
    <source>
        <strain evidence="8">RA 99-880 / ATCC MYA-4621 / FGSC 9543 / NRRL 43880</strain>
    </source>
</reference>
<dbReference type="InterPro" id="IPR036259">
    <property type="entry name" value="MFS_trans_sf"/>
</dbReference>
<dbReference type="InterPro" id="IPR049680">
    <property type="entry name" value="FLVCR1-2_SLC49-like"/>
</dbReference>
<feature type="transmembrane region" description="Helical" evidence="6">
    <location>
        <begin position="335"/>
        <end position="354"/>
    </location>
</feature>
<dbReference type="VEuPathDB" id="FungiDB:RO3G_13522"/>
<feature type="region of interest" description="Disordered" evidence="5">
    <location>
        <begin position="1"/>
        <end position="97"/>
    </location>
</feature>
<proteinExistence type="predicted"/>
<keyword evidence="4 6" id="KW-0472">Membrane</keyword>
<dbReference type="eggNOG" id="KOG2563">
    <property type="taxonomic scope" value="Eukaryota"/>
</dbReference>
<evidence type="ECO:0000256" key="1">
    <source>
        <dbReference type="ARBA" id="ARBA00004141"/>
    </source>
</evidence>
<evidence type="ECO:0000256" key="3">
    <source>
        <dbReference type="ARBA" id="ARBA00022989"/>
    </source>
</evidence>
<protein>
    <recommendedName>
        <fullName evidence="9">Major facilitator superfamily (MFS) profile domain-containing protein</fullName>
    </recommendedName>
</protein>
<dbReference type="OMA" id="MNAVAFF"/>
<dbReference type="SUPFAM" id="SSF103473">
    <property type="entry name" value="MFS general substrate transporter"/>
    <property type="match status" value="2"/>
</dbReference>
<dbReference type="Proteomes" id="UP000009138">
    <property type="component" value="Unassembled WGS sequence"/>
</dbReference>
<accession>I1CK31</accession>
<feature type="transmembrane region" description="Helical" evidence="6">
    <location>
        <begin position="385"/>
        <end position="404"/>
    </location>
</feature>
<feature type="compositionally biased region" description="Polar residues" evidence="5">
    <location>
        <begin position="1"/>
        <end position="19"/>
    </location>
</feature>
<name>I1CK31_RHIO9</name>
<evidence type="ECO:0000256" key="6">
    <source>
        <dbReference type="SAM" id="Phobius"/>
    </source>
</evidence>
<comment type="subcellular location">
    <subcellularLocation>
        <location evidence="1">Membrane</location>
        <topology evidence="1">Multi-pass membrane protein</topology>
    </subcellularLocation>
</comment>
<organism evidence="7 8">
    <name type="scientific">Rhizopus delemar (strain RA 99-880 / ATCC MYA-4621 / FGSC 9543 / NRRL 43880)</name>
    <name type="common">Mucormycosis agent</name>
    <name type="synonym">Rhizopus arrhizus var. delemar</name>
    <dbReference type="NCBI Taxonomy" id="246409"/>
    <lineage>
        <taxon>Eukaryota</taxon>
        <taxon>Fungi</taxon>
        <taxon>Fungi incertae sedis</taxon>
        <taxon>Mucoromycota</taxon>
        <taxon>Mucoromycotina</taxon>
        <taxon>Mucoromycetes</taxon>
        <taxon>Mucorales</taxon>
        <taxon>Mucorineae</taxon>
        <taxon>Rhizopodaceae</taxon>
        <taxon>Rhizopus</taxon>
    </lineage>
</organism>
<feature type="transmembrane region" description="Helical" evidence="6">
    <location>
        <begin position="152"/>
        <end position="172"/>
    </location>
</feature>
<dbReference type="GeneID" id="93620487"/>
<keyword evidence="3 6" id="KW-1133">Transmembrane helix</keyword>
<dbReference type="GO" id="GO:0016020">
    <property type="term" value="C:membrane"/>
    <property type="evidence" value="ECO:0007669"/>
    <property type="project" value="UniProtKB-SubCell"/>
</dbReference>
<evidence type="ECO:0000313" key="8">
    <source>
        <dbReference type="Proteomes" id="UP000009138"/>
    </source>
</evidence>
<dbReference type="Gene3D" id="1.20.1250.20">
    <property type="entry name" value="MFS general substrate transporter like domains"/>
    <property type="match status" value="1"/>
</dbReference>
<evidence type="ECO:0000313" key="7">
    <source>
        <dbReference type="EMBL" id="EIE88811.1"/>
    </source>
</evidence>
<sequence>MTLSGSNSFMTAEQDNSVRYSAPQELPLTRHGSQSDLEARPVNERLKGQVCESQGDDWKETRSRRSSRSDGVGSGHTIINDPAAYQTKPGDIRYPTEHDPNPFELKTYPTAWIVLSLVVLLRTAVAIFGSTFSPIPKVIAEFLGVSLSEINWLYNIMGITYIIISCVTSWLYEAMGVKWSCALEFEHHDCENRRATASVFIAKQHEKVITVAVICTTATIPFAFTPAKPKTPASLPPLREIDPDSGKEIKISLLQGTLLLFKNPHFLIIFVIHGLNIGLSIAWSGLMNQVISPYGYTNGEIGNIAAIGVVGGSIGCFVAGPILDRTKQHKILLKLMSPVIFSTYLAFIFIKLGVESKHFIQEALCTHSLLSAATYPITNSIPTSLLWQLGQLIGFILVIIMDQFREPEGSPKNNMYRALVFQAGLAAILMFFALIFDGPMARTEALSKMTETNLTEKLPVNFDQNVQFSGYDNVSSDTIQAGGRSEPKHDAHIV</sequence>